<dbReference type="Proteomes" id="UP001163846">
    <property type="component" value="Unassembled WGS sequence"/>
</dbReference>
<comment type="subcellular location">
    <subcellularLocation>
        <location evidence="1">Membrane</location>
        <topology evidence="1">Multi-pass membrane protein</topology>
    </subcellularLocation>
</comment>
<evidence type="ECO:0000313" key="10">
    <source>
        <dbReference type="Proteomes" id="UP001163846"/>
    </source>
</evidence>
<evidence type="ECO:0000313" key="9">
    <source>
        <dbReference type="EMBL" id="KAJ3841261.1"/>
    </source>
</evidence>
<dbReference type="PANTHER" id="PTHR31595:SF53">
    <property type="entry name" value="ACETYLTRANSFERASE SIRH"/>
    <property type="match status" value="1"/>
</dbReference>
<evidence type="ECO:0000259" key="8">
    <source>
        <dbReference type="Pfam" id="PF13813"/>
    </source>
</evidence>
<proteinExistence type="inferred from homology"/>
<comment type="caution">
    <text evidence="9">The sequence shown here is derived from an EMBL/GenBank/DDBJ whole genome shotgun (WGS) entry which is preliminary data.</text>
</comment>
<evidence type="ECO:0000256" key="4">
    <source>
        <dbReference type="ARBA" id="ARBA00022692"/>
    </source>
</evidence>
<comment type="similarity">
    <text evidence="2">Belongs to the wax synthase family.</text>
</comment>
<dbReference type="GO" id="GO:0008374">
    <property type="term" value="F:O-acyltransferase activity"/>
    <property type="evidence" value="ECO:0007669"/>
    <property type="project" value="InterPro"/>
</dbReference>
<evidence type="ECO:0000256" key="5">
    <source>
        <dbReference type="ARBA" id="ARBA00022989"/>
    </source>
</evidence>
<gene>
    <name evidence="9" type="ORF">F5878DRAFT_610769</name>
</gene>
<feature type="transmembrane region" description="Helical" evidence="7">
    <location>
        <begin position="156"/>
        <end position="174"/>
    </location>
</feature>
<organism evidence="9 10">
    <name type="scientific">Lentinula raphanica</name>
    <dbReference type="NCBI Taxonomy" id="153919"/>
    <lineage>
        <taxon>Eukaryota</taxon>
        <taxon>Fungi</taxon>
        <taxon>Dikarya</taxon>
        <taxon>Basidiomycota</taxon>
        <taxon>Agaricomycotina</taxon>
        <taxon>Agaricomycetes</taxon>
        <taxon>Agaricomycetidae</taxon>
        <taxon>Agaricales</taxon>
        <taxon>Marasmiineae</taxon>
        <taxon>Omphalotaceae</taxon>
        <taxon>Lentinula</taxon>
    </lineage>
</organism>
<keyword evidence="5 7" id="KW-1133">Transmembrane helix</keyword>
<evidence type="ECO:0000256" key="6">
    <source>
        <dbReference type="ARBA" id="ARBA00023136"/>
    </source>
</evidence>
<keyword evidence="3 9" id="KW-0808">Transferase</keyword>
<dbReference type="InterPro" id="IPR032805">
    <property type="entry name" value="Wax_synthase_dom"/>
</dbReference>
<feature type="transmembrane region" description="Helical" evidence="7">
    <location>
        <begin position="117"/>
        <end position="135"/>
    </location>
</feature>
<evidence type="ECO:0000256" key="1">
    <source>
        <dbReference type="ARBA" id="ARBA00004141"/>
    </source>
</evidence>
<dbReference type="AlphaFoldDB" id="A0AA38UHH5"/>
<keyword evidence="6 7" id="KW-0472">Membrane</keyword>
<keyword evidence="4 7" id="KW-0812">Transmembrane</keyword>
<dbReference type="Pfam" id="PF13813">
    <property type="entry name" value="MBOAT_2"/>
    <property type="match status" value="1"/>
</dbReference>
<dbReference type="GO" id="GO:0006629">
    <property type="term" value="P:lipid metabolic process"/>
    <property type="evidence" value="ECO:0007669"/>
    <property type="project" value="InterPro"/>
</dbReference>
<evidence type="ECO:0000256" key="7">
    <source>
        <dbReference type="SAM" id="Phobius"/>
    </source>
</evidence>
<protein>
    <submittedName>
        <fullName evidence="9">Membrane bound O-acyl transferase family-domain-containing protein</fullName>
    </submittedName>
</protein>
<evidence type="ECO:0000256" key="2">
    <source>
        <dbReference type="ARBA" id="ARBA00007282"/>
    </source>
</evidence>
<dbReference type="PANTHER" id="PTHR31595">
    <property type="entry name" value="LONG-CHAIN-ALCOHOL O-FATTY-ACYLTRANSFERASE 3-RELATED"/>
    <property type="match status" value="1"/>
</dbReference>
<evidence type="ECO:0000256" key="3">
    <source>
        <dbReference type="ARBA" id="ARBA00022679"/>
    </source>
</evidence>
<keyword evidence="10" id="KW-1185">Reference proteome</keyword>
<dbReference type="GO" id="GO:0016020">
    <property type="term" value="C:membrane"/>
    <property type="evidence" value="ECO:0007669"/>
    <property type="project" value="UniProtKB-SubCell"/>
</dbReference>
<feature type="domain" description="Wax synthase" evidence="8">
    <location>
        <begin position="39"/>
        <end position="127"/>
    </location>
</feature>
<reference evidence="9" key="1">
    <citation type="submission" date="2022-08" db="EMBL/GenBank/DDBJ databases">
        <authorList>
            <consortium name="DOE Joint Genome Institute"/>
            <person name="Min B."/>
            <person name="Riley R."/>
            <person name="Sierra-Patev S."/>
            <person name="Naranjo-Ortiz M."/>
            <person name="Looney B."/>
            <person name="Konkel Z."/>
            <person name="Slot J.C."/>
            <person name="Sakamoto Y."/>
            <person name="Steenwyk J.L."/>
            <person name="Rokas A."/>
            <person name="Carro J."/>
            <person name="Camarero S."/>
            <person name="Ferreira P."/>
            <person name="Molpeceres G."/>
            <person name="Ruiz-Duenas F.J."/>
            <person name="Serrano A."/>
            <person name="Henrissat B."/>
            <person name="Drula E."/>
            <person name="Hughes K.W."/>
            <person name="Mata J.L."/>
            <person name="Ishikawa N.K."/>
            <person name="Vargas-Isla R."/>
            <person name="Ushijima S."/>
            <person name="Smith C.A."/>
            <person name="Ahrendt S."/>
            <person name="Andreopoulos W."/>
            <person name="He G."/>
            <person name="Labutti K."/>
            <person name="Lipzen A."/>
            <person name="Ng V."/>
            <person name="Sandor L."/>
            <person name="Barry K."/>
            <person name="Martinez A.T."/>
            <person name="Xiao Y."/>
            <person name="Gibbons J.G."/>
            <person name="Terashima K."/>
            <person name="Hibbett D.S."/>
            <person name="Grigoriev I.V."/>
        </authorList>
    </citation>
    <scope>NUCLEOTIDE SEQUENCE</scope>
    <source>
        <strain evidence="9">TFB9207</strain>
    </source>
</reference>
<name>A0AA38UHH5_9AGAR</name>
<dbReference type="EMBL" id="MU806046">
    <property type="protein sequence ID" value="KAJ3841261.1"/>
    <property type="molecule type" value="Genomic_DNA"/>
</dbReference>
<accession>A0AA38UHH5</accession>
<dbReference type="InterPro" id="IPR044851">
    <property type="entry name" value="Wax_synthase"/>
</dbReference>
<sequence length="212" mass="23960">MRYINVFLFAVSSYYALQSQYRLSSIVFTALGLSRPESWPDIMGKWSDAYTVRRLWGRTWHQLMRRWVSAAGEFIAQTVLGLTPGTNVSAYTKLFVAFLISGTIHQLGDFSLKHQNFWAGGSLVFFVSQAVAIMFEDGIIALGKRMGVGDGRGVRVLGYVWTVSWFALVFPVWIDPYFHDGMATSEMFSPVGGVWKGDWTGKSVNIWLPLEY</sequence>